<keyword evidence="3" id="KW-1185">Reference proteome</keyword>
<evidence type="ECO:0000256" key="1">
    <source>
        <dbReference type="SAM" id="MobiDB-lite"/>
    </source>
</evidence>
<accession>A0A2B4SIH0</accession>
<reference evidence="3" key="1">
    <citation type="journal article" date="2017" name="bioRxiv">
        <title>Comparative analysis of the genomes of Stylophora pistillata and Acropora digitifera provides evidence for extensive differences between species of corals.</title>
        <authorList>
            <person name="Voolstra C.R."/>
            <person name="Li Y."/>
            <person name="Liew Y.J."/>
            <person name="Baumgarten S."/>
            <person name="Zoccola D."/>
            <person name="Flot J.-F."/>
            <person name="Tambutte S."/>
            <person name="Allemand D."/>
            <person name="Aranda M."/>
        </authorList>
    </citation>
    <scope>NUCLEOTIDE SEQUENCE [LARGE SCALE GENOMIC DNA]</scope>
</reference>
<evidence type="ECO:0000313" key="2">
    <source>
        <dbReference type="EMBL" id="PFX28883.1"/>
    </source>
</evidence>
<organism evidence="2 3">
    <name type="scientific">Stylophora pistillata</name>
    <name type="common">Smooth cauliflower coral</name>
    <dbReference type="NCBI Taxonomy" id="50429"/>
    <lineage>
        <taxon>Eukaryota</taxon>
        <taxon>Metazoa</taxon>
        <taxon>Cnidaria</taxon>
        <taxon>Anthozoa</taxon>
        <taxon>Hexacorallia</taxon>
        <taxon>Scleractinia</taxon>
        <taxon>Astrocoeniina</taxon>
        <taxon>Pocilloporidae</taxon>
        <taxon>Stylophora</taxon>
    </lineage>
</organism>
<gene>
    <name evidence="2" type="ORF">AWC38_SpisGene6382</name>
</gene>
<sequence>MIDVPSPTDDSTPVAHESAAVPETHDSIAVADCDEECEYTSDASDDRFTSCIPADQVSATDNDGPWSTVSRKRSAPPTPPVSKGSAKKAQHSSQDAVPALKETSKQLSSMAIISTKSRSEVLEILSQPAGFKAEEASMSASLSWNVGRGKSLNEKQMKTEDYPEFFSAMDKATVVFATLAFIKMEKQGLADKMRRNFLAKLQDLTMRYYQHEYHKTEKGSSPSSCEIGPTLLITAES</sequence>
<dbReference type="Proteomes" id="UP000225706">
    <property type="component" value="Unassembled WGS sequence"/>
</dbReference>
<name>A0A2B4SIH0_STYPI</name>
<dbReference type="AlphaFoldDB" id="A0A2B4SIH0"/>
<evidence type="ECO:0000313" key="3">
    <source>
        <dbReference type="Proteomes" id="UP000225706"/>
    </source>
</evidence>
<feature type="compositionally biased region" description="Polar residues" evidence="1">
    <location>
        <begin position="57"/>
        <end position="69"/>
    </location>
</feature>
<dbReference type="EMBL" id="LSMT01000075">
    <property type="protein sequence ID" value="PFX28883.1"/>
    <property type="molecule type" value="Genomic_DNA"/>
</dbReference>
<feature type="region of interest" description="Disordered" evidence="1">
    <location>
        <begin position="41"/>
        <end position="102"/>
    </location>
</feature>
<protein>
    <submittedName>
        <fullName evidence="2">Uncharacterized protein</fullName>
    </submittedName>
</protein>
<feature type="region of interest" description="Disordered" evidence="1">
    <location>
        <begin position="1"/>
        <end position="27"/>
    </location>
</feature>
<comment type="caution">
    <text evidence="2">The sequence shown here is derived from an EMBL/GenBank/DDBJ whole genome shotgun (WGS) entry which is preliminary data.</text>
</comment>
<proteinExistence type="predicted"/>